<name>A0A9P4K001_9PLEO</name>
<keyword evidence="1" id="KW-0732">Signal</keyword>
<evidence type="ECO:0000256" key="1">
    <source>
        <dbReference type="SAM" id="SignalP"/>
    </source>
</evidence>
<proteinExistence type="predicted"/>
<keyword evidence="3" id="KW-1185">Reference proteome</keyword>
<organism evidence="2 3">
    <name type="scientific">Lojkania enalia</name>
    <dbReference type="NCBI Taxonomy" id="147567"/>
    <lineage>
        <taxon>Eukaryota</taxon>
        <taxon>Fungi</taxon>
        <taxon>Dikarya</taxon>
        <taxon>Ascomycota</taxon>
        <taxon>Pezizomycotina</taxon>
        <taxon>Dothideomycetes</taxon>
        <taxon>Pleosporomycetidae</taxon>
        <taxon>Pleosporales</taxon>
        <taxon>Pleosporales incertae sedis</taxon>
        <taxon>Lojkania</taxon>
    </lineage>
</organism>
<dbReference type="Proteomes" id="UP000800093">
    <property type="component" value="Unassembled WGS sequence"/>
</dbReference>
<accession>A0A9P4K001</accession>
<sequence>MSMRCVVFVVRRMLSSGLAGAGQTEVAVGENRTLLFALPWVKGKASPLFSYAFKIFKALPRPKCYFLFQTQAQIRAGV</sequence>
<protein>
    <recommendedName>
        <fullName evidence="4">Secreted protein</fullName>
    </recommendedName>
</protein>
<feature type="chain" id="PRO_5040109808" description="Secreted protein" evidence="1">
    <location>
        <begin position="20"/>
        <end position="78"/>
    </location>
</feature>
<evidence type="ECO:0000313" key="2">
    <source>
        <dbReference type="EMBL" id="KAF2257635.1"/>
    </source>
</evidence>
<evidence type="ECO:0008006" key="4">
    <source>
        <dbReference type="Google" id="ProtNLM"/>
    </source>
</evidence>
<reference evidence="3" key="1">
    <citation type="journal article" date="2020" name="Stud. Mycol.">
        <title>101 Dothideomycetes genomes: A test case for predicting lifestyles and emergence of pathogens.</title>
        <authorList>
            <person name="Haridas S."/>
            <person name="Albert R."/>
            <person name="Binder M."/>
            <person name="Bloem J."/>
            <person name="LaButti K."/>
            <person name="Salamov A."/>
            <person name="Andreopoulos B."/>
            <person name="Baker S."/>
            <person name="Barry K."/>
            <person name="Bills G."/>
            <person name="Bluhm B."/>
            <person name="Cannon C."/>
            <person name="Castanera R."/>
            <person name="Culley D."/>
            <person name="Daum C."/>
            <person name="Ezra D."/>
            <person name="Gonzalez J."/>
            <person name="Henrissat B."/>
            <person name="Kuo A."/>
            <person name="Liang C."/>
            <person name="Lipzen A."/>
            <person name="Lutzoni F."/>
            <person name="Magnuson J."/>
            <person name="Mondo S."/>
            <person name="Nolan M."/>
            <person name="Ohm R."/>
            <person name="Pangilinan J."/>
            <person name="Park H.-J."/>
            <person name="Ramirez L."/>
            <person name="Alfaro M."/>
            <person name="Sun H."/>
            <person name="Tritt A."/>
            <person name="Yoshinaga Y."/>
            <person name="Zwiers L.-H."/>
            <person name="Turgeon B."/>
            <person name="Goodwin S."/>
            <person name="Spatafora J."/>
            <person name="Crous P."/>
            <person name="Grigoriev I."/>
        </authorList>
    </citation>
    <scope>NUCLEOTIDE SEQUENCE [LARGE SCALE GENOMIC DNA]</scope>
    <source>
        <strain evidence="3">CBS 304.66</strain>
    </source>
</reference>
<evidence type="ECO:0000313" key="3">
    <source>
        <dbReference type="Proteomes" id="UP000800093"/>
    </source>
</evidence>
<feature type="signal peptide" evidence="1">
    <location>
        <begin position="1"/>
        <end position="19"/>
    </location>
</feature>
<comment type="caution">
    <text evidence="2">The sequence shown here is derived from an EMBL/GenBank/DDBJ whole genome shotgun (WGS) entry which is preliminary data.</text>
</comment>
<dbReference type="EMBL" id="ML986897">
    <property type="protein sequence ID" value="KAF2257635.1"/>
    <property type="molecule type" value="Genomic_DNA"/>
</dbReference>
<dbReference type="AlphaFoldDB" id="A0A9P4K001"/>
<gene>
    <name evidence="2" type="ORF">CC78DRAFT_205915</name>
</gene>